<dbReference type="OrthoDB" id="9773738at2"/>
<dbReference type="RefSeq" id="WP_071974385.1">
    <property type="nucleotide sequence ID" value="NZ_CP018081.1"/>
</dbReference>
<keyword evidence="2" id="KW-0479">Metal-binding</keyword>
<evidence type="ECO:0000256" key="4">
    <source>
        <dbReference type="ARBA" id="ARBA00022833"/>
    </source>
</evidence>
<proteinExistence type="inferred from homology"/>
<reference evidence="6 7" key="1">
    <citation type="submission" date="2016-11" db="EMBL/GenBank/DDBJ databases">
        <title>Complete genome sequence of Sulfitobacter sp. AM1-D1, a toxic bacteria associated with marine dinoflagellate Alexandrium minutum in East China Sea.</title>
        <authorList>
            <person name="Yang Q."/>
            <person name="Zhang X."/>
            <person name="Tian X."/>
        </authorList>
    </citation>
    <scope>NUCLEOTIDE SEQUENCE [LARGE SCALE GENOMIC DNA]</scope>
    <source>
        <strain evidence="6 7">AM1-D1</strain>
        <plasmid evidence="6 7">unnamed5</plasmid>
    </source>
</reference>
<dbReference type="InterPro" id="IPR051013">
    <property type="entry name" value="MBL_superfamily_lactonases"/>
</dbReference>
<evidence type="ECO:0000256" key="3">
    <source>
        <dbReference type="ARBA" id="ARBA00022801"/>
    </source>
</evidence>
<evidence type="ECO:0000313" key="6">
    <source>
        <dbReference type="EMBL" id="APE46243.1"/>
    </source>
</evidence>
<dbReference type="InterPro" id="IPR001279">
    <property type="entry name" value="Metallo-B-lactamas"/>
</dbReference>
<organism evidence="6 7">
    <name type="scientific">Sulfitobacter alexandrii</name>
    <dbReference type="NCBI Taxonomy" id="1917485"/>
    <lineage>
        <taxon>Bacteria</taxon>
        <taxon>Pseudomonadati</taxon>
        <taxon>Pseudomonadota</taxon>
        <taxon>Alphaproteobacteria</taxon>
        <taxon>Rhodobacterales</taxon>
        <taxon>Roseobacteraceae</taxon>
        <taxon>Sulfitobacter</taxon>
    </lineage>
</organism>
<dbReference type="SMART" id="SM00849">
    <property type="entry name" value="Lactamase_B"/>
    <property type="match status" value="1"/>
</dbReference>
<dbReference type="SUPFAM" id="SSF56281">
    <property type="entry name" value="Metallo-hydrolase/oxidoreductase"/>
    <property type="match status" value="1"/>
</dbReference>
<dbReference type="CDD" id="cd07720">
    <property type="entry name" value="OPHC2-like_MBL-fold"/>
    <property type="match status" value="1"/>
</dbReference>
<keyword evidence="7" id="KW-1185">Reference proteome</keyword>
<evidence type="ECO:0000313" key="7">
    <source>
        <dbReference type="Proteomes" id="UP000181897"/>
    </source>
</evidence>
<keyword evidence="4" id="KW-0862">Zinc</keyword>
<evidence type="ECO:0000256" key="2">
    <source>
        <dbReference type="ARBA" id="ARBA00022723"/>
    </source>
</evidence>
<dbReference type="Pfam" id="PF00753">
    <property type="entry name" value="Lactamase_B"/>
    <property type="match status" value="1"/>
</dbReference>
<dbReference type="PANTHER" id="PTHR42978:SF6">
    <property type="entry name" value="QUORUM-QUENCHING LACTONASE YTNP-RELATED"/>
    <property type="match status" value="1"/>
</dbReference>
<dbReference type="InterPro" id="IPR036866">
    <property type="entry name" value="RibonucZ/Hydroxyglut_hydro"/>
</dbReference>
<evidence type="ECO:0000259" key="5">
    <source>
        <dbReference type="SMART" id="SM00849"/>
    </source>
</evidence>
<dbReference type="GO" id="GO:0046872">
    <property type="term" value="F:metal ion binding"/>
    <property type="evidence" value="ECO:0007669"/>
    <property type="project" value="UniProtKB-KW"/>
</dbReference>
<protein>
    <recommendedName>
        <fullName evidence="5">Metallo-beta-lactamase domain-containing protein</fullName>
    </recommendedName>
</protein>
<dbReference type="Gene3D" id="3.60.15.10">
    <property type="entry name" value="Ribonuclease Z/Hydroxyacylglutathione hydrolase-like"/>
    <property type="match status" value="1"/>
</dbReference>
<name>A0A1J0WPR9_9RHOB</name>
<comment type="similarity">
    <text evidence="1">Belongs to the metallo-beta-lactamase superfamily.</text>
</comment>
<keyword evidence="6" id="KW-0614">Plasmid</keyword>
<geneLocation type="plasmid" evidence="6 7">
    <name>unnamed5</name>
</geneLocation>
<dbReference type="Proteomes" id="UP000181897">
    <property type="component" value="Plasmid unnamed5"/>
</dbReference>
<feature type="domain" description="Metallo-beta-lactamase" evidence="5">
    <location>
        <begin position="62"/>
        <end position="265"/>
    </location>
</feature>
<dbReference type="KEGG" id="suam:BOO69_22145"/>
<dbReference type="PANTHER" id="PTHR42978">
    <property type="entry name" value="QUORUM-QUENCHING LACTONASE YTNP-RELATED-RELATED"/>
    <property type="match status" value="1"/>
</dbReference>
<sequence length="292" mass="31875">MTDDQSIRQAPGIYRRRVGDFVVTAINDGIVPVPAEVMVGMAPDEVKKTLEGRFRPGDPHITIGAYLIEKGGSRTLVDTGARNLMGPTLGKVVDNLAVVGVTPDQIDRIALTHIHADHAGGMLDDDGAAIFPRAEVFLSVDEEKHWLGGEPPTDEVGVSEQVNSYAPQLRKAYGDRWHAIGEEEIIPGMRREALPGHTPGHSGYHLSSGDEELLIWGDITHVPVVQIARPDVGLAFDVDVDLARKTRHRILDRISADRLAIGGMHLEFPGFGHVVRNGSGYEYVPDLWMPDI</sequence>
<dbReference type="GO" id="GO:0016787">
    <property type="term" value="F:hydrolase activity"/>
    <property type="evidence" value="ECO:0007669"/>
    <property type="project" value="UniProtKB-KW"/>
</dbReference>
<keyword evidence="3" id="KW-0378">Hydrolase</keyword>
<dbReference type="AlphaFoldDB" id="A0A1J0WPR9"/>
<accession>A0A1J0WPR9</accession>
<dbReference type="EMBL" id="CP018081">
    <property type="protein sequence ID" value="APE46243.1"/>
    <property type="molecule type" value="Genomic_DNA"/>
</dbReference>
<gene>
    <name evidence="6" type="ORF">BOO69_22145</name>
</gene>
<evidence type="ECO:0000256" key="1">
    <source>
        <dbReference type="ARBA" id="ARBA00007749"/>
    </source>
</evidence>